<keyword evidence="3 9" id="KW-0732">Signal</keyword>
<feature type="chain" id="PRO_5034538090" description="Peptidase A1 domain-containing protein" evidence="9">
    <location>
        <begin position="18"/>
        <end position="758"/>
    </location>
</feature>
<proteinExistence type="inferred from homology"/>
<protein>
    <recommendedName>
        <fullName evidence="10">Peptidase A1 domain-containing protein</fullName>
    </recommendedName>
</protein>
<dbReference type="PROSITE" id="PS51767">
    <property type="entry name" value="PEPTIDASE_A1"/>
    <property type="match status" value="1"/>
</dbReference>
<evidence type="ECO:0000256" key="7">
    <source>
        <dbReference type="PIRSR" id="PIRSR601461-2"/>
    </source>
</evidence>
<feature type="region of interest" description="Disordered" evidence="8">
    <location>
        <begin position="404"/>
        <end position="469"/>
    </location>
</feature>
<sequence length="758" mass="79954">MLSALLSFAALPLVAQALEIPMDNKMLQEPGLLRYPITVIPGAPKDGILRRQQEVDVKAQQSGFFYSIQLQVGTPPQPVSVNFDTGSAELWINPVCRKSADPAFCQTLGRFNGSQTYVDTNITNRVNYGTGFAQLEYGYDYVQIGSAKLSQQMFGVATDSEFAMTGVMGAGPQTKSWSSDYPMILDSMVAQKFIKSRAFSLDIRSIESARGSVVFGGIDTKKFSGHLEKRPIIPAAESPDKLTRYWIYLDGISVTNGEGSRAQIFDQVNGQAVLVDSGYTVSALPTKLFNKIKDAFPGVTPPPKEENSGLYRIPCDVGEQNGTVNFSFGKTEINVPYKDFIWKQSDGLCILGVTPDDKFPVLGDTFLRAAYVVYDMDNRNLHIARNEDCGSALLPIGNGPNAVPSVEGDCGKEPKPSTSSTSSAISTNSTKPATTTTSSRAILTGHNSTTTTATTTIGGGGGGHNSIGLTTQPATTKQPGFTSTTGWHNATAAPTYTSTFITTQVRTITACPLYATGCPVGSVTTEIVTATITWCPGQGSKPTSEPTQSSTEPSTITSKSSITSQASITSVFNTTKTHTITSCTGNGPCHTGEVATEVLASTAYICPQITAAYNVHLAHICVANEPGCKPGDEVIKDVVFIVRPQTTNDKVTPIPGCGDCVLPPPIQTQPSRTTTVVTQPKITSPATIPETTPAPPTTIGTMTGNTTTATTKPGEIPCSTCSPQTSSPPPVPAGAVESFRVSAVAVAMMLGALAVAVL</sequence>
<feature type="active site" evidence="6">
    <location>
        <position position="84"/>
    </location>
</feature>
<evidence type="ECO:0000256" key="9">
    <source>
        <dbReference type="SAM" id="SignalP"/>
    </source>
</evidence>
<dbReference type="EMBL" id="CP031386">
    <property type="protein sequence ID" value="QPG97215.1"/>
    <property type="molecule type" value="Genomic_DNA"/>
</dbReference>
<evidence type="ECO:0000313" key="12">
    <source>
        <dbReference type="Proteomes" id="UP000594364"/>
    </source>
</evidence>
<evidence type="ECO:0000256" key="8">
    <source>
        <dbReference type="SAM" id="MobiDB-lite"/>
    </source>
</evidence>
<dbReference type="PRINTS" id="PR00792">
    <property type="entry name" value="PEPSIN"/>
</dbReference>
<organism evidence="11 12">
    <name type="scientific">Epichloe festucae (strain Fl1)</name>
    <dbReference type="NCBI Taxonomy" id="877507"/>
    <lineage>
        <taxon>Eukaryota</taxon>
        <taxon>Fungi</taxon>
        <taxon>Dikarya</taxon>
        <taxon>Ascomycota</taxon>
        <taxon>Pezizomycotina</taxon>
        <taxon>Sordariomycetes</taxon>
        <taxon>Hypocreomycetidae</taxon>
        <taxon>Hypocreales</taxon>
        <taxon>Clavicipitaceae</taxon>
        <taxon>Epichloe</taxon>
    </lineage>
</organism>
<dbReference type="InterPro" id="IPR033876">
    <property type="entry name" value="SAP-like"/>
</dbReference>
<name>A0A7S9KPX9_EPIFF</name>
<feature type="compositionally biased region" description="Low complexity" evidence="8">
    <location>
        <begin position="684"/>
        <end position="725"/>
    </location>
</feature>
<dbReference type="InterPro" id="IPR033121">
    <property type="entry name" value="PEPTIDASE_A1"/>
</dbReference>
<feature type="active site" evidence="6">
    <location>
        <position position="276"/>
    </location>
</feature>
<dbReference type="CDD" id="cd05474">
    <property type="entry name" value="SAP_like"/>
    <property type="match status" value="1"/>
</dbReference>
<dbReference type="InterPro" id="IPR001461">
    <property type="entry name" value="Aspartic_peptidase_A1"/>
</dbReference>
<dbReference type="Gene3D" id="2.40.70.10">
    <property type="entry name" value="Acid Proteases"/>
    <property type="match status" value="2"/>
</dbReference>
<dbReference type="Proteomes" id="UP000594364">
    <property type="component" value="Chromosome 2"/>
</dbReference>
<evidence type="ECO:0000256" key="3">
    <source>
        <dbReference type="ARBA" id="ARBA00022729"/>
    </source>
</evidence>
<feature type="region of interest" description="Disordered" evidence="8">
    <location>
        <begin position="684"/>
        <end position="733"/>
    </location>
</feature>
<keyword evidence="2" id="KW-0645">Protease</keyword>
<comment type="similarity">
    <text evidence="1">Belongs to the peptidase A1 family.</text>
</comment>
<evidence type="ECO:0000259" key="10">
    <source>
        <dbReference type="PROSITE" id="PS51767"/>
    </source>
</evidence>
<evidence type="ECO:0000256" key="5">
    <source>
        <dbReference type="ARBA" id="ARBA00022801"/>
    </source>
</evidence>
<dbReference type="InterPro" id="IPR021109">
    <property type="entry name" value="Peptidase_aspartic_dom_sf"/>
</dbReference>
<feature type="signal peptide" evidence="9">
    <location>
        <begin position="1"/>
        <end position="17"/>
    </location>
</feature>
<feature type="compositionally biased region" description="Low complexity" evidence="8">
    <location>
        <begin position="542"/>
        <end position="560"/>
    </location>
</feature>
<keyword evidence="7" id="KW-1015">Disulfide bond</keyword>
<dbReference type="SUPFAM" id="SSF50630">
    <property type="entry name" value="Acid proteases"/>
    <property type="match status" value="1"/>
</dbReference>
<dbReference type="OrthoDB" id="771136at2759"/>
<feature type="region of interest" description="Disordered" evidence="8">
    <location>
        <begin position="535"/>
        <end position="560"/>
    </location>
</feature>
<dbReference type="PANTHER" id="PTHR47966">
    <property type="entry name" value="BETA-SITE APP-CLEAVING ENZYME, ISOFORM A-RELATED"/>
    <property type="match status" value="1"/>
</dbReference>
<feature type="compositionally biased region" description="Low complexity" evidence="8">
    <location>
        <begin position="417"/>
        <end position="456"/>
    </location>
</feature>
<keyword evidence="12" id="KW-1185">Reference proteome</keyword>
<dbReference type="GO" id="GO:0006508">
    <property type="term" value="P:proteolysis"/>
    <property type="evidence" value="ECO:0007669"/>
    <property type="project" value="UniProtKB-KW"/>
</dbReference>
<gene>
    <name evidence="11" type="ORF">C2857_005970</name>
</gene>
<keyword evidence="5" id="KW-0378">Hydrolase</keyword>
<evidence type="ECO:0000256" key="6">
    <source>
        <dbReference type="PIRSR" id="PIRSR601461-1"/>
    </source>
</evidence>
<evidence type="ECO:0000256" key="2">
    <source>
        <dbReference type="ARBA" id="ARBA00022670"/>
    </source>
</evidence>
<dbReference type="PANTHER" id="PTHR47966:SF65">
    <property type="entry name" value="ASPARTIC-TYPE ENDOPEPTIDASE"/>
    <property type="match status" value="1"/>
</dbReference>
<feature type="domain" description="Peptidase A1" evidence="10">
    <location>
        <begin position="66"/>
        <end position="384"/>
    </location>
</feature>
<dbReference type="AlphaFoldDB" id="A0A7S9KPX9"/>
<feature type="disulfide bond" evidence="7">
    <location>
        <begin position="315"/>
        <end position="349"/>
    </location>
</feature>
<dbReference type="GO" id="GO:0004190">
    <property type="term" value="F:aspartic-type endopeptidase activity"/>
    <property type="evidence" value="ECO:0007669"/>
    <property type="project" value="UniProtKB-KW"/>
</dbReference>
<evidence type="ECO:0000256" key="1">
    <source>
        <dbReference type="ARBA" id="ARBA00007447"/>
    </source>
</evidence>
<evidence type="ECO:0000256" key="4">
    <source>
        <dbReference type="ARBA" id="ARBA00022750"/>
    </source>
</evidence>
<evidence type="ECO:0000313" key="11">
    <source>
        <dbReference type="EMBL" id="QPG97215.1"/>
    </source>
</evidence>
<accession>A0A7S9KPX9</accession>
<keyword evidence="4" id="KW-0064">Aspartyl protease</keyword>
<dbReference type="Pfam" id="PF00026">
    <property type="entry name" value="Asp"/>
    <property type="match status" value="1"/>
</dbReference>
<reference evidence="11 12" key="1">
    <citation type="journal article" date="2018" name="PLoS Genet.">
        <title>Repeat elements organise 3D genome structure and mediate transcription in the filamentous fungus Epichloe festucae.</title>
        <authorList>
            <person name="Winter D.J."/>
            <person name="Ganley A.R.D."/>
            <person name="Young C.A."/>
            <person name="Liachko I."/>
            <person name="Schardl C.L."/>
            <person name="Dupont P.Y."/>
            <person name="Berry D."/>
            <person name="Ram A."/>
            <person name="Scott B."/>
            <person name="Cox M.P."/>
        </authorList>
    </citation>
    <scope>NUCLEOTIDE SEQUENCE [LARGE SCALE GENOMIC DNA]</scope>
    <source>
        <strain evidence="11 12">Fl1</strain>
    </source>
</reference>